<dbReference type="PRINTS" id="PR00759">
    <property type="entry name" value="BASICPTASE"/>
</dbReference>
<dbReference type="PANTHER" id="PTHR10083">
    <property type="entry name" value="KUNITZ-TYPE PROTEASE INHIBITOR-RELATED"/>
    <property type="match status" value="1"/>
</dbReference>
<dbReference type="GO" id="GO:0004867">
    <property type="term" value="F:serine-type endopeptidase inhibitor activity"/>
    <property type="evidence" value="ECO:0007669"/>
    <property type="project" value="InterPro"/>
</dbReference>
<dbReference type="FunFam" id="4.10.410.10:FF:000017">
    <property type="entry name" value="papilin isoform X2"/>
    <property type="match status" value="1"/>
</dbReference>
<dbReference type="AlphaFoldDB" id="A0AAV9R4Z6"/>
<evidence type="ECO:0000256" key="2">
    <source>
        <dbReference type="SAM" id="MobiDB-lite"/>
    </source>
</evidence>
<dbReference type="GO" id="GO:0005615">
    <property type="term" value="C:extracellular space"/>
    <property type="evidence" value="ECO:0007669"/>
    <property type="project" value="TreeGrafter"/>
</dbReference>
<dbReference type="InterPro" id="IPR050098">
    <property type="entry name" value="TFPI/VKTCI-like"/>
</dbReference>
<accession>A0AAV9R4Z6</accession>
<dbReference type="InterPro" id="IPR036880">
    <property type="entry name" value="Kunitz_BPTI_sf"/>
</dbReference>
<feature type="region of interest" description="Disordered" evidence="2">
    <location>
        <begin position="41"/>
        <end position="104"/>
    </location>
</feature>
<evidence type="ECO:0000313" key="4">
    <source>
        <dbReference type="EMBL" id="KAK5604011.1"/>
    </source>
</evidence>
<feature type="domain" description="BPTI/Kunitz inhibitor" evidence="3">
    <location>
        <begin position="105"/>
        <end position="155"/>
    </location>
</feature>
<organism evidence="4 5">
    <name type="scientific">Crenichthys baileyi</name>
    <name type="common">White River springfish</name>
    <dbReference type="NCBI Taxonomy" id="28760"/>
    <lineage>
        <taxon>Eukaryota</taxon>
        <taxon>Metazoa</taxon>
        <taxon>Chordata</taxon>
        <taxon>Craniata</taxon>
        <taxon>Vertebrata</taxon>
        <taxon>Euteleostomi</taxon>
        <taxon>Actinopterygii</taxon>
        <taxon>Neopterygii</taxon>
        <taxon>Teleostei</taxon>
        <taxon>Neoteleostei</taxon>
        <taxon>Acanthomorphata</taxon>
        <taxon>Ovalentaria</taxon>
        <taxon>Atherinomorphae</taxon>
        <taxon>Cyprinodontiformes</taxon>
        <taxon>Goodeidae</taxon>
        <taxon>Crenichthys</taxon>
    </lineage>
</organism>
<dbReference type="SUPFAM" id="SSF57362">
    <property type="entry name" value="BPTI-like"/>
    <property type="match status" value="1"/>
</dbReference>
<dbReference type="Proteomes" id="UP001311232">
    <property type="component" value="Unassembled WGS sequence"/>
</dbReference>
<keyword evidence="1" id="KW-1015">Disulfide bond</keyword>
<gene>
    <name evidence="4" type="ORF">CRENBAI_024557</name>
</gene>
<dbReference type="InterPro" id="IPR002223">
    <property type="entry name" value="Kunitz_BPTI"/>
</dbReference>
<dbReference type="PANTHER" id="PTHR10083:SF375">
    <property type="entry name" value="BPTI_KUNITZ INHIBITOR DOMAIN-CONTAINING PROTEIN"/>
    <property type="match status" value="1"/>
</dbReference>
<dbReference type="PROSITE" id="PS00280">
    <property type="entry name" value="BPTI_KUNITZ_1"/>
    <property type="match status" value="1"/>
</dbReference>
<evidence type="ECO:0000259" key="3">
    <source>
        <dbReference type="PROSITE" id="PS50279"/>
    </source>
</evidence>
<proteinExistence type="predicted"/>
<comment type="caution">
    <text evidence="4">The sequence shown here is derived from an EMBL/GenBank/DDBJ whole genome shotgun (WGS) entry which is preliminary data.</text>
</comment>
<dbReference type="InterPro" id="IPR020901">
    <property type="entry name" value="Prtase_inh_Kunz-CS"/>
</dbReference>
<protein>
    <recommendedName>
        <fullName evidence="3">BPTI/Kunitz inhibitor domain-containing protein</fullName>
    </recommendedName>
</protein>
<dbReference type="Gene3D" id="4.10.410.10">
    <property type="entry name" value="Pancreatic trypsin inhibitor Kunitz domain"/>
    <property type="match status" value="1"/>
</dbReference>
<reference evidence="4 5" key="1">
    <citation type="submission" date="2021-06" db="EMBL/GenBank/DDBJ databases">
        <authorList>
            <person name="Palmer J.M."/>
        </authorList>
    </citation>
    <scope>NUCLEOTIDE SEQUENCE [LARGE SCALE GENOMIC DNA]</scope>
    <source>
        <strain evidence="4 5">MEX-2019</strain>
        <tissue evidence="4">Muscle</tissue>
    </source>
</reference>
<evidence type="ECO:0000256" key="1">
    <source>
        <dbReference type="ARBA" id="ARBA00023157"/>
    </source>
</evidence>
<dbReference type="EMBL" id="JAHHUM010002381">
    <property type="protein sequence ID" value="KAK5604011.1"/>
    <property type="molecule type" value="Genomic_DNA"/>
</dbReference>
<sequence length="158" mass="17858">MIPEKENLKQWLPVELVSPQAPQPTESLWPYENHVDPELTVETSSREPDLSFISHGDKGKWSPEQNFDVHLQSPTDWPGEVESTQTPFSPPPPTLAASRISGKGCSQPLEPGPCRQYTVRWYYDPEANACAQFWYGGCQGNANNFENEVKCRNTCIYT</sequence>
<dbReference type="SMART" id="SM00131">
    <property type="entry name" value="KU"/>
    <property type="match status" value="1"/>
</dbReference>
<evidence type="ECO:0000313" key="5">
    <source>
        <dbReference type="Proteomes" id="UP001311232"/>
    </source>
</evidence>
<keyword evidence="5" id="KW-1185">Reference proteome</keyword>
<dbReference type="PROSITE" id="PS50279">
    <property type="entry name" value="BPTI_KUNITZ_2"/>
    <property type="match status" value="1"/>
</dbReference>
<name>A0AAV9R4Z6_9TELE</name>
<dbReference type="Pfam" id="PF00014">
    <property type="entry name" value="Kunitz_BPTI"/>
    <property type="match status" value="1"/>
</dbReference>
<feature type="compositionally biased region" description="Basic and acidic residues" evidence="2">
    <location>
        <begin position="44"/>
        <end position="61"/>
    </location>
</feature>